<dbReference type="STRING" id="1077974.GOEFS_033_00270"/>
<dbReference type="OrthoDB" id="4559810at2"/>
<dbReference type="InterPro" id="IPR012340">
    <property type="entry name" value="NA-bd_OB-fold"/>
</dbReference>
<dbReference type="Gene3D" id="2.40.50.140">
    <property type="entry name" value="Nucleic acid-binding proteins"/>
    <property type="match status" value="1"/>
</dbReference>
<organism evidence="1 2">
    <name type="scientific">Gordonia effusa NBRC 100432</name>
    <dbReference type="NCBI Taxonomy" id="1077974"/>
    <lineage>
        <taxon>Bacteria</taxon>
        <taxon>Bacillati</taxon>
        <taxon>Actinomycetota</taxon>
        <taxon>Actinomycetes</taxon>
        <taxon>Mycobacteriales</taxon>
        <taxon>Gordoniaceae</taxon>
        <taxon>Gordonia</taxon>
    </lineage>
</organism>
<evidence type="ECO:0000313" key="1">
    <source>
        <dbReference type="EMBL" id="GAB17466.1"/>
    </source>
</evidence>
<proteinExistence type="predicted"/>
<accession>H0QXB5</accession>
<sequence>MISLVGATGDVTIAIGGGTSLGEVELFVGGGSERFLAQCPYPLDVGESVLVIGVEPGRVVDVERWTVPGI</sequence>
<dbReference type="eggNOG" id="ENOG503323U">
    <property type="taxonomic scope" value="Bacteria"/>
</dbReference>
<protein>
    <submittedName>
        <fullName evidence="1">Uncharacterized protein</fullName>
    </submittedName>
</protein>
<reference evidence="1 2" key="1">
    <citation type="submission" date="2011-12" db="EMBL/GenBank/DDBJ databases">
        <title>Whole genome shotgun sequence of Gordonia effusa NBRC 100432.</title>
        <authorList>
            <person name="Yoshida I."/>
            <person name="Takarada H."/>
            <person name="Hosoyama A."/>
            <person name="Tsuchikane K."/>
            <person name="Katsumata H."/>
            <person name="Yamazaki S."/>
            <person name="Fujita N."/>
        </authorList>
    </citation>
    <scope>NUCLEOTIDE SEQUENCE [LARGE SCALE GENOMIC DNA]</scope>
    <source>
        <strain evidence="1 2">NBRC 100432</strain>
    </source>
</reference>
<keyword evidence="2" id="KW-1185">Reference proteome</keyword>
<gene>
    <name evidence="1" type="ORF">GOEFS_033_00270</name>
</gene>
<dbReference type="AlphaFoldDB" id="H0QXB5"/>
<dbReference type="EMBL" id="BAEH01000033">
    <property type="protein sequence ID" value="GAB17466.1"/>
    <property type="molecule type" value="Genomic_DNA"/>
</dbReference>
<evidence type="ECO:0000313" key="2">
    <source>
        <dbReference type="Proteomes" id="UP000035034"/>
    </source>
</evidence>
<comment type="caution">
    <text evidence="1">The sequence shown here is derived from an EMBL/GenBank/DDBJ whole genome shotgun (WGS) entry which is preliminary data.</text>
</comment>
<name>H0QXB5_9ACTN</name>
<dbReference type="Proteomes" id="UP000035034">
    <property type="component" value="Unassembled WGS sequence"/>
</dbReference>
<dbReference type="RefSeq" id="WP_007316804.1">
    <property type="nucleotide sequence ID" value="NZ_BAEH01000033.1"/>
</dbReference>